<dbReference type="Proteomes" id="UP000319712">
    <property type="component" value="Unassembled WGS sequence"/>
</dbReference>
<feature type="region of interest" description="Disordered" evidence="1">
    <location>
        <begin position="58"/>
        <end position="77"/>
    </location>
</feature>
<reference evidence="2 3" key="1">
    <citation type="submission" date="2017-05" db="EMBL/GenBank/DDBJ databases">
        <authorList>
            <person name="Varghese N."/>
            <person name="Submissions S."/>
        </authorList>
    </citation>
    <scope>NUCLEOTIDE SEQUENCE [LARGE SCALE GENOMIC DNA]</scope>
    <source>
        <strain evidence="2 3">DSM 19504</strain>
    </source>
</reference>
<accession>A0A521D0B6</accession>
<name>A0A521D0B6_9EURY</name>
<gene>
    <name evidence="2" type="ORF">SAMN06264867_105255</name>
</gene>
<proteinExistence type="predicted"/>
<dbReference type="PROSITE" id="PS51257">
    <property type="entry name" value="PROKAR_LIPOPROTEIN"/>
    <property type="match status" value="1"/>
</dbReference>
<evidence type="ECO:0000313" key="2">
    <source>
        <dbReference type="EMBL" id="SMO65136.1"/>
    </source>
</evidence>
<feature type="compositionally biased region" description="Low complexity" evidence="1">
    <location>
        <begin position="58"/>
        <end position="72"/>
    </location>
</feature>
<evidence type="ECO:0000256" key="1">
    <source>
        <dbReference type="SAM" id="MobiDB-lite"/>
    </source>
</evidence>
<organism evidence="2 3">
    <name type="scientific">Halorubrum cibi</name>
    <dbReference type="NCBI Taxonomy" id="413815"/>
    <lineage>
        <taxon>Archaea</taxon>
        <taxon>Methanobacteriati</taxon>
        <taxon>Methanobacteriota</taxon>
        <taxon>Stenosarchaea group</taxon>
        <taxon>Halobacteria</taxon>
        <taxon>Halobacteriales</taxon>
        <taxon>Haloferacaceae</taxon>
        <taxon>Halorubrum</taxon>
    </lineage>
</organism>
<dbReference type="PROSITE" id="PS51318">
    <property type="entry name" value="TAT"/>
    <property type="match status" value="1"/>
</dbReference>
<dbReference type="InterPro" id="IPR006311">
    <property type="entry name" value="TAT_signal"/>
</dbReference>
<evidence type="ECO:0000313" key="3">
    <source>
        <dbReference type="Proteomes" id="UP000319712"/>
    </source>
</evidence>
<dbReference type="AlphaFoldDB" id="A0A521D0B6"/>
<keyword evidence="3" id="KW-1185">Reference proteome</keyword>
<sequence>MPTHDREADNRLDRRSMLRTAAVLGGVGLAGCGDIASQTFRASGVEGTRALTDELGFEQTSTETFSETRSQSVGPLEGSVTAESTLTVFSDGKSEPAPSEEARWAESDAPMATWASNSPVRGVGGGDAIAGSDITPTDDAAPFESVPTAELSLLYPAEAVSDGTIGSTDILAVATGDAIRWGDRESDGRVTLNEPTQVFAEGTFVPENAVFSFQS</sequence>
<dbReference type="EMBL" id="FXTD01000005">
    <property type="protein sequence ID" value="SMO65136.1"/>
    <property type="molecule type" value="Genomic_DNA"/>
</dbReference>
<protein>
    <submittedName>
        <fullName evidence="2">Uncharacterized protein</fullName>
    </submittedName>
</protein>